<dbReference type="Proteomes" id="UP000192257">
    <property type="component" value="Unassembled WGS sequence"/>
</dbReference>
<protein>
    <recommendedName>
        <fullName evidence="3">Metaxin glutathione S-transferase domain-containing protein</fullName>
    </recommendedName>
</protein>
<dbReference type="InterPro" id="IPR036282">
    <property type="entry name" value="Glutathione-S-Trfase_C_sf"/>
</dbReference>
<dbReference type="OrthoDB" id="271630at2759"/>
<dbReference type="AlphaFoldDB" id="A0A1X0P4H7"/>
<dbReference type="GeneID" id="39983172"/>
<reference evidence="1 2" key="1">
    <citation type="submission" date="2017-03" db="EMBL/GenBank/DDBJ databases">
        <title>An alternative strategy for trypanosome survival in the mammalian bloodstream revealed through genome and transcriptome analysis of the ubiquitous bovine parasite Trypanosoma (Megatrypanum) theileri.</title>
        <authorList>
            <person name="Kelly S."/>
            <person name="Ivens A."/>
            <person name="Mott A."/>
            <person name="O'Neill E."/>
            <person name="Emms D."/>
            <person name="Macleod O."/>
            <person name="Voorheis P."/>
            <person name="Matthews J."/>
            <person name="Matthews K."/>
            <person name="Carrington M."/>
        </authorList>
    </citation>
    <scope>NUCLEOTIDE SEQUENCE [LARGE SCALE GENOMIC DNA]</scope>
    <source>
        <strain evidence="1">Edinburgh</strain>
    </source>
</reference>
<gene>
    <name evidence="1" type="ORF">TM35_000063550</name>
</gene>
<proteinExistence type="predicted"/>
<comment type="caution">
    <text evidence="1">The sequence shown here is derived from an EMBL/GenBank/DDBJ whole genome shotgun (WGS) entry which is preliminary data.</text>
</comment>
<dbReference type="VEuPathDB" id="TriTrypDB:TM35_000063550"/>
<evidence type="ECO:0000313" key="2">
    <source>
        <dbReference type="Proteomes" id="UP000192257"/>
    </source>
</evidence>
<dbReference type="Pfam" id="PF13410">
    <property type="entry name" value="GST_C_2"/>
    <property type="match status" value="1"/>
</dbReference>
<dbReference type="EMBL" id="NBCO01000006">
    <property type="protein sequence ID" value="ORC91350.1"/>
    <property type="molecule type" value="Genomic_DNA"/>
</dbReference>
<dbReference type="SUPFAM" id="SSF47616">
    <property type="entry name" value="GST C-terminal domain-like"/>
    <property type="match status" value="1"/>
</dbReference>
<organism evidence="1 2">
    <name type="scientific">Trypanosoma theileri</name>
    <dbReference type="NCBI Taxonomy" id="67003"/>
    <lineage>
        <taxon>Eukaryota</taxon>
        <taxon>Discoba</taxon>
        <taxon>Euglenozoa</taxon>
        <taxon>Kinetoplastea</taxon>
        <taxon>Metakinetoplastina</taxon>
        <taxon>Trypanosomatida</taxon>
        <taxon>Trypanosomatidae</taxon>
        <taxon>Trypanosoma</taxon>
    </lineage>
</organism>
<name>A0A1X0P4H7_9TRYP</name>
<dbReference type="CDD" id="cd00299">
    <property type="entry name" value="GST_C_family"/>
    <property type="match status" value="1"/>
</dbReference>
<evidence type="ECO:0008006" key="3">
    <source>
        <dbReference type="Google" id="ProtNLM"/>
    </source>
</evidence>
<accession>A0A1X0P4H7</accession>
<sequence>MFRVLGSPYTLVLHQHVTYLRLQRLPFKVYCHTFTTTLLYAFLLRARCAFCTLDPQGHSHLQLWQLVNAVEGGISLGLESPNHSESLKNVDSFNKLKRPISFCPPRSHYPRLHLVNWIIVLYSSWWLAKTGAMYRWIVGDSVDIIDGYIRYFFLLPGVGLSRAIAGPFRQAMQKLTSVSGVSVETAPYMQEHFKRLCTSLDTHFKQLEEKEKGGNSFSLFLLGTPHPTLADVALGSTFSAYFLMDDPPASFIVQKYPYLNKYLEKVTG</sequence>
<dbReference type="RefSeq" id="XP_028885416.1">
    <property type="nucleotide sequence ID" value="XM_029023392.1"/>
</dbReference>
<keyword evidence="2" id="KW-1185">Reference proteome</keyword>
<evidence type="ECO:0000313" key="1">
    <source>
        <dbReference type="EMBL" id="ORC91350.1"/>
    </source>
</evidence>